<keyword evidence="3" id="KW-0804">Transcription</keyword>
<dbReference type="EMBL" id="VOBR01000010">
    <property type="protein sequence ID" value="TWP51053.1"/>
    <property type="molecule type" value="Genomic_DNA"/>
</dbReference>
<dbReference type="InterPro" id="IPR014757">
    <property type="entry name" value="Tscrpt_reg_IclR_C"/>
</dbReference>
<sequence length="237" mass="25304">MASFRSLRVVHSRSPAVTRAVGILEELARSPEPLSLTELARRLDLAKSTVANLCAALEACRMVRRLGGRWALDHKVVELGQGFLAGTSVVDEFLRHAACMPVASKETVLLSVLDELDVVYLARHNGKQDVHLASDVGKRVPAVMSAAGKAMLAGTPAERLKVELGDREEIRRQGYAVDNEESTVGVTAYGVALGGERGVCAAVSVAILSARATPELREQLVGDLRRLAAHLTAVSAH</sequence>
<evidence type="ECO:0000259" key="5">
    <source>
        <dbReference type="PROSITE" id="PS51078"/>
    </source>
</evidence>
<dbReference type="Pfam" id="PF09339">
    <property type="entry name" value="HTH_IclR"/>
    <property type="match status" value="1"/>
</dbReference>
<dbReference type="GO" id="GO:0045892">
    <property type="term" value="P:negative regulation of DNA-templated transcription"/>
    <property type="evidence" value="ECO:0007669"/>
    <property type="project" value="TreeGrafter"/>
</dbReference>
<keyword evidence="7" id="KW-1185">Reference proteome</keyword>
<evidence type="ECO:0000256" key="2">
    <source>
        <dbReference type="ARBA" id="ARBA00023125"/>
    </source>
</evidence>
<dbReference type="PROSITE" id="PS51078">
    <property type="entry name" value="ICLR_ED"/>
    <property type="match status" value="1"/>
</dbReference>
<dbReference type="Proteomes" id="UP000316639">
    <property type="component" value="Unassembled WGS sequence"/>
</dbReference>
<feature type="domain" description="IclR-ED" evidence="5">
    <location>
        <begin position="75"/>
        <end position="237"/>
    </location>
</feature>
<dbReference type="SUPFAM" id="SSF55781">
    <property type="entry name" value="GAF domain-like"/>
    <property type="match status" value="1"/>
</dbReference>
<evidence type="ECO:0000256" key="1">
    <source>
        <dbReference type="ARBA" id="ARBA00023015"/>
    </source>
</evidence>
<protein>
    <submittedName>
        <fullName evidence="6">IclR family transcriptional regulator</fullName>
    </submittedName>
</protein>
<dbReference type="InterPro" id="IPR029016">
    <property type="entry name" value="GAF-like_dom_sf"/>
</dbReference>
<dbReference type="AlphaFoldDB" id="A0A563ETS3"/>
<name>A0A563ETS3_9PSEU</name>
<dbReference type="Gene3D" id="1.10.10.10">
    <property type="entry name" value="Winged helix-like DNA-binding domain superfamily/Winged helix DNA-binding domain"/>
    <property type="match status" value="1"/>
</dbReference>
<evidence type="ECO:0000256" key="3">
    <source>
        <dbReference type="ARBA" id="ARBA00023163"/>
    </source>
</evidence>
<accession>A0A563ETS3</accession>
<proteinExistence type="predicted"/>
<evidence type="ECO:0000313" key="7">
    <source>
        <dbReference type="Proteomes" id="UP000316639"/>
    </source>
</evidence>
<dbReference type="Pfam" id="PF01614">
    <property type="entry name" value="IclR_C"/>
    <property type="match status" value="2"/>
</dbReference>
<dbReference type="Gene3D" id="3.30.450.40">
    <property type="match status" value="2"/>
</dbReference>
<dbReference type="GO" id="GO:0003700">
    <property type="term" value="F:DNA-binding transcription factor activity"/>
    <property type="evidence" value="ECO:0007669"/>
    <property type="project" value="TreeGrafter"/>
</dbReference>
<keyword evidence="1" id="KW-0805">Transcription regulation</keyword>
<dbReference type="InterPro" id="IPR050707">
    <property type="entry name" value="HTH_MetabolicPath_Reg"/>
</dbReference>
<gene>
    <name evidence="6" type="ORF">FKR81_18470</name>
</gene>
<dbReference type="PANTHER" id="PTHR30136:SF24">
    <property type="entry name" value="HTH-TYPE TRANSCRIPTIONAL REPRESSOR ALLR"/>
    <property type="match status" value="1"/>
</dbReference>
<evidence type="ECO:0000259" key="4">
    <source>
        <dbReference type="PROSITE" id="PS51077"/>
    </source>
</evidence>
<comment type="caution">
    <text evidence="6">The sequence shown here is derived from an EMBL/GenBank/DDBJ whole genome shotgun (WGS) entry which is preliminary data.</text>
</comment>
<keyword evidence="2" id="KW-0238">DNA-binding</keyword>
<dbReference type="OrthoDB" id="3730822at2"/>
<dbReference type="InterPro" id="IPR036390">
    <property type="entry name" value="WH_DNA-bd_sf"/>
</dbReference>
<dbReference type="SMART" id="SM00346">
    <property type="entry name" value="HTH_ICLR"/>
    <property type="match status" value="1"/>
</dbReference>
<dbReference type="SUPFAM" id="SSF46785">
    <property type="entry name" value="Winged helix' DNA-binding domain"/>
    <property type="match status" value="1"/>
</dbReference>
<dbReference type="InterPro" id="IPR005471">
    <property type="entry name" value="Tscrpt_reg_IclR_N"/>
</dbReference>
<reference evidence="6 7" key="1">
    <citation type="submission" date="2019-07" db="EMBL/GenBank/DDBJ databases">
        <title>Lentzea xizangensis sp. nov., isolated from Qinghai-Tibetan Plateau Soils.</title>
        <authorList>
            <person name="Huang J."/>
        </authorList>
    </citation>
    <scope>NUCLEOTIDE SEQUENCE [LARGE SCALE GENOMIC DNA]</scope>
    <source>
        <strain evidence="6 7">FXJ1.1311</strain>
    </source>
</reference>
<organism evidence="6 7">
    <name type="scientific">Lentzea tibetensis</name>
    <dbReference type="NCBI Taxonomy" id="2591470"/>
    <lineage>
        <taxon>Bacteria</taxon>
        <taxon>Bacillati</taxon>
        <taxon>Actinomycetota</taxon>
        <taxon>Actinomycetes</taxon>
        <taxon>Pseudonocardiales</taxon>
        <taxon>Pseudonocardiaceae</taxon>
        <taxon>Lentzea</taxon>
    </lineage>
</organism>
<dbReference type="RefSeq" id="WP_146353302.1">
    <property type="nucleotide sequence ID" value="NZ_VOBR01000010.1"/>
</dbReference>
<feature type="domain" description="HTH iclR-type" evidence="4">
    <location>
        <begin position="14"/>
        <end position="74"/>
    </location>
</feature>
<dbReference type="PROSITE" id="PS51077">
    <property type="entry name" value="HTH_ICLR"/>
    <property type="match status" value="1"/>
</dbReference>
<evidence type="ECO:0000313" key="6">
    <source>
        <dbReference type="EMBL" id="TWP51053.1"/>
    </source>
</evidence>
<dbReference type="PANTHER" id="PTHR30136">
    <property type="entry name" value="HELIX-TURN-HELIX TRANSCRIPTIONAL REGULATOR, ICLR FAMILY"/>
    <property type="match status" value="1"/>
</dbReference>
<dbReference type="InterPro" id="IPR036388">
    <property type="entry name" value="WH-like_DNA-bd_sf"/>
</dbReference>
<dbReference type="GO" id="GO:0003677">
    <property type="term" value="F:DNA binding"/>
    <property type="evidence" value="ECO:0007669"/>
    <property type="project" value="UniProtKB-KW"/>
</dbReference>